<gene>
    <name evidence="1" type="ORF">DCF15_17240</name>
</gene>
<dbReference type="EMBL" id="QBMP01000220">
    <property type="protein sequence ID" value="PZO49125.1"/>
    <property type="molecule type" value="Genomic_DNA"/>
</dbReference>
<protein>
    <submittedName>
        <fullName evidence="1">Uncharacterized protein</fullName>
    </submittedName>
</protein>
<dbReference type="Proteomes" id="UP000249794">
    <property type="component" value="Unassembled WGS sequence"/>
</dbReference>
<proteinExistence type="predicted"/>
<reference evidence="1 2" key="2">
    <citation type="submission" date="2018-06" db="EMBL/GenBank/DDBJ databases">
        <title>Metagenomic assembly of (sub)arctic Cyanobacteria and their associated microbiome from non-axenic cultures.</title>
        <authorList>
            <person name="Baurain D."/>
        </authorList>
    </citation>
    <scope>NUCLEOTIDE SEQUENCE [LARGE SCALE GENOMIC DNA]</scope>
    <source>
        <strain evidence="1">ULC027bin1</strain>
    </source>
</reference>
<dbReference type="AlphaFoldDB" id="A0A2W4YSH8"/>
<sequence length="107" mass="12426">MAKVEDYLTFFPTARRVPLQFSGAVSLLVRVSSQIGSRNDWIRAGVLAQVLRGLPTGDANSQVRRIYLDDGFFKFDGDGFNFYFEFWPQVWLKDYRLEIWAQRTPAQ</sequence>
<evidence type="ECO:0000313" key="1">
    <source>
        <dbReference type="EMBL" id="PZO49125.1"/>
    </source>
</evidence>
<name>A0A2W4YSH8_9CYAN</name>
<accession>A0A2W4YSH8</accession>
<reference evidence="2" key="1">
    <citation type="submission" date="2018-04" db="EMBL/GenBank/DDBJ databases">
        <authorList>
            <person name="Cornet L."/>
        </authorList>
    </citation>
    <scope>NUCLEOTIDE SEQUENCE [LARGE SCALE GENOMIC DNA]</scope>
</reference>
<comment type="caution">
    <text evidence="1">The sequence shown here is derived from an EMBL/GenBank/DDBJ whole genome shotgun (WGS) entry which is preliminary data.</text>
</comment>
<organism evidence="1 2">
    <name type="scientific">Phormidesmis priestleyi</name>
    <dbReference type="NCBI Taxonomy" id="268141"/>
    <lineage>
        <taxon>Bacteria</taxon>
        <taxon>Bacillati</taxon>
        <taxon>Cyanobacteriota</taxon>
        <taxon>Cyanophyceae</taxon>
        <taxon>Leptolyngbyales</taxon>
        <taxon>Leptolyngbyaceae</taxon>
        <taxon>Phormidesmis</taxon>
    </lineage>
</organism>
<evidence type="ECO:0000313" key="2">
    <source>
        <dbReference type="Proteomes" id="UP000249794"/>
    </source>
</evidence>